<protein>
    <submittedName>
        <fullName evidence="1">Uncharacterized protein</fullName>
    </submittedName>
</protein>
<organism evidence="1 2">
    <name type="scientific">Capnocytophaga stomatis</name>
    <dbReference type="NCBI Taxonomy" id="1848904"/>
    <lineage>
        <taxon>Bacteria</taxon>
        <taxon>Pseudomonadati</taxon>
        <taxon>Bacteroidota</taxon>
        <taxon>Flavobacteriia</taxon>
        <taxon>Flavobacteriales</taxon>
        <taxon>Flavobacteriaceae</taxon>
        <taxon>Capnocytophaga</taxon>
    </lineage>
</organism>
<dbReference type="Proteomes" id="UP000217348">
    <property type="component" value="Chromosome"/>
</dbReference>
<dbReference type="KEGG" id="csto:CGC58_07505"/>
<dbReference type="OrthoDB" id="1453774at2"/>
<accession>A0A250FWQ3</accession>
<dbReference type="AlphaFoldDB" id="A0A250FWQ3"/>
<gene>
    <name evidence="1" type="ORF">CGC58_07505</name>
</gene>
<dbReference type="RefSeq" id="WP_095896166.1">
    <property type="nucleotide sequence ID" value="NZ_CP022387.1"/>
</dbReference>
<evidence type="ECO:0000313" key="1">
    <source>
        <dbReference type="EMBL" id="ATA89589.1"/>
    </source>
</evidence>
<proteinExistence type="predicted"/>
<name>A0A250FWQ3_9FLAO</name>
<sequence length="221" mass="26251">MKENKIQKKFLIAHKNDNWSWNKFALKEHLDKLKTITNRYEGVEGFNKSLRDALNNPAPAVQDGLWHMITDLEKRNIAKTKIKAFDLEFDGDDLPCINCRFDVELITQNTDELKFIEYKSYKNAENISKKQFLNYIAKIDDIKQLQYVFNKNKLSLNEAKNGMKKFFDENAKEIFEANSNLFKKIKDFDGDLIEKWQDFKNYTSDKRFTTDNKLFDFIKTE</sequence>
<reference evidence="2" key="1">
    <citation type="submission" date="2017-06" db="EMBL/GenBank/DDBJ databases">
        <title>Capnocytophaga spp. assemblies.</title>
        <authorList>
            <person name="Gulvik C.A."/>
        </authorList>
    </citation>
    <scope>NUCLEOTIDE SEQUENCE [LARGE SCALE GENOMIC DNA]</scope>
    <source>
        <strain evidence="2">H2177</strain>
    </source>
</reference>
<dbReference type="EMBL" id="CP022387">
    <property type="protein sequence ID" value="ATA89589.1"/>
    <property type="molecule type" value="Genomic_DNA"/>
</dbReference>
<evidence type="ECO:0000313" key="2">
    <source>
        <dbReference type="Proteomes" id="UP000217348"/>
    </source>
</evidence>